<keyword evidence="2" id="KW-1133">Transmembrane helix</keyword>
<protein>
    <recommendedName>
        <fullName evidence="5">Yip1 domain-containing protein</fullName>
    </recommendedName>
</protein>
<dbReference type="OrthoDB" id="2448863at2"/>
<feature type="transmembrane region" description="Helical" evidence="2">
    <location>
        <begin position="175"/>
        <end position="200"/>
    </location>
</feature>
<evidence type="ECO:0008006" key="5">
    <source>
        <dbReference type="Google" id="ProtNLM"/>
    </source>
</evidence>
<keyword evidence="4" id="KW-1185">Reference proteome</keyword>
<dbReference type="EMBL" id="AVPE01000028">
    <property type="protein sequence ID" value="KGX88091.1"/>
    <property type="molecule type" value="Genomic_DNA"/>
</dbReference>
<comment type="caution">
    <text evidence="3">The sequence shown here is derived from an EMBL/GenBank/DDBJ whole genome shotgun (WGS) entry which is preliminary data.</text>
</comment>
<name>A0A0A5G4P5_9BACI</name>
<feature type="transmembrane region" description="Helical" evidence="2">
    <location>
        <begin position="140"/>
        <end position="163"/>
    </location>
</feature>
<feature type="transmembrane region" description="Helical" evidence="2">
    <location>
        <begin position="238"/>
        <end position="263"/>
    </location>
</feature>
<feature type="transmembrane region" description="Helical" evidence="2">
    <location>
        <begin position="92"/>
        <end position="112"/>
    </location>
</feature>
<evidence type="ECO:0000256" key="1">
    <source>
        <dbReference type="SAM" id="MobiDB-lite"/>
    </source>
</evidence>
<keyword evidence="2" id="KW-0472">Membrane</keyword>
<dbReference type="Proteomes" id="UP000030528">
    <property type="component" value="Unassembled WGS sequence"/>
</dbReference>
<feature type="region of interest" description="Disordered" evidence="1">
    <location>
        <begin position="23"/>
        <end position="62"/>
    </location>
</feature>
<reference evidence="3 4" key="1">
    <citation type="submission" date="2013-08" db="EMBL/GenBank/DDBJ databases">
        <authorList>
            <person name="Huang J."/>
            <person name="Wang G."/>
        </authorList>
    </citation>
    <scope>NUCLEOTIDE SEQUENCE [LARGE SCALE GENOMIC DNA]</scope>
    <source>
        <strain evidence="3 4">JSM 076056</strain>
    </source>
</reference>
<evidence type="ECO:0000256" key="2">
    <source>
        <dbReference type="SAM" id="Phobius"/>
    </source>
</evidence>
<evidence type="ECO:0000313" key="3">
    <source>
        <dbReference type="EMBL" id="KGX88091.1"/>
    </source>
</evidence>
<gene>
    <name evidence="3" type="ORF">N781_11440</name>
</gene>
<feature type="transmembrane region" description="Helical" evidence="2">
    <location>
        <begin position="206"/>
        <end position="226"/>
    </location>
</feature>
<dbReference type="eggNOG" id="ENOG5032R1U">
    <property type="taxonomic scope" value="Bacteria"/>
</dbReference>
<evidence type="ECO:0000313" key="4">
    <source>
        <dbReference type="Proteomes" id="UP000030528"/>
    </source>
</evidence>
<dbReference type="AlphaFoldDB" id="A0A0A5G4P5"/>
<sequence length="272" mass="30115">MYCSNCMTEQDEGKFCGTCGTTLQSEHHPQPAPEQVLEAESHTQASTASMATTSVNQGSRAKHQSNQFLTFYKNVSKSPRFAEAASQSNPTYGIVTVILFSAIMSLSIYTFANKMFQLMSGGFDYFSLGLGFEGMPFFPIFMPIFLLTLAFVGCAIISSWIMVKTSGSSIPLKETAAHFGGLLVPFISVSILSLLLSLIGMLEITVYLNPLILSFTLFLYPALVVYQSVNQKTEKALYWSLGASLLSILFMYIFIRFAILNTIREIVDYMML</sequence>
<dbReference type="RefSeq" id="WP_026801862.1">
    <property type="nucleotide sequence ID" value="NZ_AULI01000028.1"/>
</dbReference>
<feature type="compositionally biased region" description="Low complexity" evidence="1">
    <location>
        <begin position="45"/>
        <end position="54"/>
    </location>
</feature>
<proteinExistence type="predicted"/>
<keyword evidence="2" id="KW-0812">Transmembrane</keyword>
<organism evidence="3 4">
    <name type="scientific">Pontibacillus halophilus JSM 076056 = DSM 19796</name>
    <dbReference type="NCBI Taxonomy" id="1385510"/>
    <lineage>
        <taxon>Bacteria</taxon>
        <taxon>Bacillati</taxon>
        <taxon>Bacillota</taxon>
        <taxon>Bacilli</taxon>
        <taxon>Bacillales</taxon>
        <taxon>Bacillaceae</taxon>
        <taxon>Pontibacillus</taxon>
    </lineage>
</organism>
<accession>A0A0A5G4P5</accession>
<dbReference type="STRING" id="1385510.GCA_000425205_03703"/>